<dbReference type="InterPro" id="IPR036388">
    <property type="entry name" value="WH-like_DNA-bd_sf"/>
</dbReference>
<dbReference type="CDD" id="cd06170">
    <property type="entry name" value="LuxR_C_like"/>
    <property type="match status" value="1"/>
</dbReference>
<organism evidence="5 6">
    <name type="scientific">Candidatus Amulumruptor caecigallinarius</name>
    <dbReference type="NCBI Taxonomy" id="2109911"/>
    <lineage>
        <taxon>Bacteria</taxon>
        <taxon>Pseudomonadati</taxon>
        <taxon>Bacteroidota</taxon>
        <taxon>Bacteroidia</taxon>
        <taxon>Bacteroidales</taxon>
        <taxon>Muribaculaceae</taxon>
        <taxon>Candidatus Amulumruptor</taxon>
    </lineage>
</organism>
<dbReference type="Proteomes" id="UP000711407">
    <property type="component" value="Unassembled WGS sequence"/>
</dbReference>
<dbReference type="GO" id="GO:0003677">
    <property type="term" value="F:DNA binding"/>
    <property type="evidence" value="ECO:0007669"/>
    <property type="project" value="UniProtKB-KW"/>
</dbReference>
<keyword evidence="1" id="KW-0805">Transcription regulation</keyword>
<dbReference type="PANTHER" id="PTHR44688:SF16">
    <property type="entry name" value="DNA-BINDING TRANSCRIPTIONAL ACTIVATOR DEVR_DOSR"/>
    <property type="match status" value="1"/>
</dbReference>
<dbReference type="PRINTS" id="PR00038">
    <property type="entry name" value="HTHLUXR"/>
</dbReference>
<evidence type="ECO:0000256" key="2">
    <source>
        <dbReference type="ARBA" id="ARBA00023125"/>
    </source>
</evidence>
<dbReference type="SMART" id="SM00421">
    <property type="entry name" value="HTH_LUXR"/>
    <property type="match status" value="1"/>
</dbReference>
<dbReference type="Gene3D" id="1.10.10.10">
    <property type="entry name" value="Winged helix-like DNA-binding domain superfamily/Winged helix DNA-binding domain"/>
    <property type="match status" value="1"/>
</dbReference>
<evidence type="ECO:0000256" key="1">
    <source>
        <dbReference type="ARBA" id="ARBA00023015"/>
    </source>
</evidence>
<dbReference type="PANTHER" id="PTHR44688">
    <property type="entry name" value="DNA-BINDING TRANSCRIPTIONAL ACTIVATOR DEVR_DOSR"/>
    <property type="match status" value="1"/>
</dbReference>
<evidence type="ECO:0000259" key="4">
    <source>
        <dbReference type="PROSITE" id="PS50043"/>
    </source>
</evidence>
<dbReference type="InterPro" id="IPR016032">
    <property type="entry name" value="Sig_transdc_resp-reg_C-effctor"/>
</dbReference>
<reference evidence="5" key="1">
    <citation type="journal article" date="2021" name="PeerJ">
        <title>Extensive microbial diversity within the chicken gut microbiome revealed by metagenomics and culture.</title>
        <authorList>
            <person name="Gilroy R."/>
            <person name="Ravi A."/>
            <person name="Getino M."/>
            <person name="Pursley I."/>
            <person name="Horton D.L."/>
            <person name="Alikhan N.F."/>
            <person name="Baker D."/>
            <person name="Gharbi K."/>
            <person name="Hall N."/>
            <person name="Watson M."/>
            <person name="Adriaenssens E.M."/>
            <person name="Foster-Nyarko E."/>
            <person name="Jarju S."/>
            <person name="Secka A."/>
            <person name="Antonio M."/>
            <person name="Oren A."/>
            <person name="Chaudhuri R.R."/>
            <person name="La Ragione R."/>
            <person name="Hildebrand F."/>
            <person name="Pallen M.J."/>
        </authorList>
    </citation>
    <scope>NUCLEOTIDE SEQUENCE</scope>
    <source>
        <strain evidence="5">4100</strain>
    </source>
</reference>
<dbReference type="PROSITE" id="PS50043">
    <property type="entry name" value="HTH_LUXR_2"/>
    <property type="match status" value="1"/>
</dbReference>
<dbReference type="EMBL" id="DYXT01000003">
    <property type="protein sequence ID" value="HJE38180.1"/>
    <property type="molecule type" value="Genomic_DNA"/>
</dbReference>
<dbReference type="Gene3D" id="3.30.450.20">
    <property type="entry name" value="PAS domain"/>
    <property type="match status" value="1"/>
</dbReference>
<name>A0A921E6M0_9BACT</name>
<reference evidence="5" key="2">
    <citation type="submission" date="2021-09" db="EMBL/GenBank/DDBJ databases">
        <authorList>
            <person name="Gilroy R."/>
        </authorList>
    </citation>
    <scope>NUCLEOTIDE SEQUENCE</scope>
    <source>
        <strain evidence="5">4100</strain>
    </source>
</reference>
<dbReference type="InterPro" id="IPR000792">
    <property type="entry name" value="Tscrpt_reg_LuxR_C"/>
</dbReference>
<dbReference type="SUPFAM" id="SSF46894">
    <property type="entry name" value="C-terminal effector domain of the bipartite response regulators"/>
    <property type="match status" value="1"/>
</dbReference>
<keyword evidence="2" id="KW-0238">DNA-binding</keyword>
<dbReference type="PROSITE" id="PS00622">
    <property type="entry name" value="HTH_LUXR_1"/>
    <property type="match status" value="1"/>
</dbReference>
<keyword evidence="3" id="KW-0804">Transcription</keyword>
<evidence type="ECO:0000313" key="6">
    <source>
        <dbReference type="Proteomes" id="UP000711407"/>
    </source>
</evidence>
<evidence type="ECO:0000313" key="5">
    <source>
        <dbReference type="EMBL" id="HJE38180.1"/>
    </source>
</evidence>
<accession>A0A921E6M0</accession>
<proteinExistence type="predicted"/>
<feature type="domain" description="HTH luxR-type" evidence="4">
    <location>
        <begin position="189"/>
        <end position="254"/>
    </location>
</feature>
<dbReference type="Pfam" id="PF00196">
    <property type="entry name" value="GerE"/>
    <property type="match status" value="1"/>
</dbReference>
<dbReference type="GO" id="GO:0006355">
    <property type="term" value="P:regulation of DNA-templated transcription"/>
    <property type="evidence" value="ECO:0007669"/>
    <property type="project" value="InterPro"/>
</dbReference>
<sequence length="256" mass="28604">MDILQRELNEVYARQRLEEEALDAAVVEDAVAYAKIIAKTTGICCVVTDIAADCSYFAPGVSAGMLGLSENEQKIETINSADEDFLYTRITPMDLAELRMLEYEFFKQVELSQHKLDYKAVGYIRMAGREGAEYRVAKSTQVLTLSPKGKMWLILCCYDFAPSIPDMAGIRPTIFDMATGTQVTFNDFADRRGDILSTREKQVLRLIAEGKLSKEIASELTISINTVSRHRQNIREKLSVNNAIEAVRAARAMGLV</sequence>
<evidence type="ECO:0000256" key="3">
    <source>
        <dbReference type="ARBA" id="ARBA00023163"/>
    </source>
</evidence>
<dbReference type="AlphaFoldDB" id="A0A921E6M0"/>
<comment type="caution">
    <text evidence="5">The sequence shown here is derived from an EMBL/GenBank/DDBJ whole genome shotgun (WGS) entry which is preliminary data.</text>
</comment>
<gene>
    <name evidence="5" type="ORF">K8V47_00220</name>
</gene>
<protein>
    <submittedName>
        <fullName evidence="5">Helix-turn-helix transcriptional regulator</fullName>
    </submittedName>
</protein>